<organism evidence="2">
    <name type="scientific">Salmonella enterica subsp. enterica serovar Schwarzengrund</name>
    <dbReference type="NCBI Taxonomy" id="340190"/>
    <lineage>
        <taxon>Bacteria</taxon>
        <taxon>Pseudomonadati</taxon>
        <taxon>Pseudomonadota</taxon>
        <taxon>Gammaproteobacteria</taxon>
        <taxon>Enterobacterales</taxon>
        <taxon>Enterobacteriaceae</taxon>
        <taxon>Salmonella</taxon>
    </lineage>
</organism>
<feature type="signal peptide" evidence="1">
    <location>
        <begin position="1"/>
        <end position="19"/>
    </location>
</feature>
<dbReference type="EMBL" id="AAMLPG010000045">
    <property type="protein sequence ID" value="EDI6267185.1"/>
    <property type="molecule type" value="Genomic_DNA"/>
</dbReference>
<dbReference type="AlphaFoldDB" id="A0A620RXU3"/>
<evidence type="ECO:0000313" key="4">
    <source>
        <dbReference type="EMBL" id="EDJ2123391.1"/>
    </source>
</evidence>
<sequence length="369" mass="40296">MNKNMFPLILFMWPLASYALSNNYSARYPIVTIDKTQYSGKNISIGKLDISTTSSTPVTGDGVLSCGSKDFLCGVTGSRNVATAWLASPLGRGEWYPKNIVTTTINGIPFTFNITFENLRYNYFLRNNDSGGYAETTGSVGDGKSITIGRCGNTSGCRNYEFRAALHAGNVLINLTVPSNIKSGQYPFNILLGEYKTVFTPRQSSPSYVHSATAQLYATGTIVLPERCFLELSDNNITFQKVASGDENDVQDKKNITIKSHCIGIDKPVELNVKLVPNSIVDTGGYLNLANNSQGTGALGVAYSWKDINDCNSNEDFNKNYLIGKVSATTGRSNFPDTKIYFLLCKYGIPKQGTYSSSINLTATWKQTS</sequence>
<keyword evidence="1" id="KW-0732">Signal</keyword>
<comment type="caution">
    <text evidence="2">The sequence shown here is derived from an EMBL/GenBank/DDBJ whole genome shotgun (WGS) entry which is preliminary data.</text>
</comment>
<name>A0A620RXU3_SALET</name>
<evidence type="ECO:0000256" key="1">
    <source>
        <dbReference type="SAM" id="SignalP"/>
    </source>
</evidence>
<feature type="chain" id="PRO_5036157011" description="Fimbrial protein" evidence="1">
    <location>
        <begin position="20"/>
        <end position="369"/>
    </location>
</feature>
<accession>A0A620RXU3</accession>
<evidence type="ECO:0008006" key="5">
    <source>
        <dbReference type="Google" id="ProtNLM"/>
    </source>
</evidence>
<evidence type="ECO:0000313" key="3">
    <source>
        <dbReference type="EMBL" id="EDI6267185.1"/>
    </source>
</evidence>
<dbReference type="EMBL" id="AAMFGU010000031">
    <property type="protein sequence ID" value="EDG7674466.1"/>
    <property type="molecule type" value="Genomic_DNA"/>
</dbReference>
<gene>
    <name evidence="2" type="ORF">B9761_23290</name>
    <name evidence="4" type="ORF">CEC57_24400</name>
    <name evidence="3" type="ORF">CFD05_23985</name>
</gene>
<dbReference type="EMBL" id="AAMKUI010000060">
    <property type="protein sequence ID" value="EDJ2123391.1"/>
    <property type="molecule type" value="Genomic_DNA"/>
</dbReference>
<dbReference type="RefSeq" id="WP_096935167.1">
    <property type="nucleotide sequence ID" value="NZ_CP130071.1"/>
</dbReference>
<reference evidence="2" key="1">
    <citation type="submission" date="2018-07" db="EMBL/GenBank/DDBJ databases">
        <authorList>
            <consortium name="GenomeTrakr network: Whole genome sequencing for foodborne pathogen traceback"/>
        </authorList>
    </citation>
    <scope>NUCLEOTIDE SEQUENCE</scope>
    <source>
        <strain evidence="2">FSIS1700706</strain>
        <strain evidence="4">FSIS1701370</strain>
        <strain evidence="3">FSIS1702104</strain>
    </source>
</reference>
<evidence type="ECO:0000313" key="2">
    <source>
        <dbReference type="EMBL" id="EDG7674466.1"/>
    </source>
</evidence>
<proteinExistence type="predicted"/>
<protein>
    <recommendedName>
        <fullName evidence="5">Fimbrial protein</fullName>
    </recommendedName>
</protein>